<reference evidence="2 3" key="1">
    <citation type="submission" date="2018-06" db="EMBL/GenBank/DDBJ databases">
        <authorList>
            <consortium name="Pathogen Informatics"/>
            <person name="Doyle S."/>
        </authorList>
    </citation>
    <scope>NUCLEOTIDE SEQUENCE [LARGE SCALE GENOMIC DNA]</scope>
    <source>
        <strain evidence="3">NCTC 10815</strain>
    </source>
</reference>
<proteinExistence type="predicted"/>
<keyword evidence="1" id="KW-1133">Transmembrane helix</keyword>
<sequence length="56" mass="6594">MTKQKYRRYLEDEYAEMIGDEGELGWFGWSIIGLFLFIIVICAIPFVASVIHFYVN</sequence>
<protein>
    <submittedName>
        <fullName evidence="2">Uncharacterized protein</fullName>
    </submittedName>
</protein>
<dbReference type="AlphaFoldDB" id="A0A378M9C6"/>
<keyword evidence="1" id="KW-0472">Membrane</keyword>
<organism evidence="2 3">
    <name type="scientific">Listeria grayi</name>
    <name type="common">Listeria murrayi</name>
    <dbReference type="NCBI Taxonomy" id="1641"/>
    <lineage>
        <taxon>Bacteria</taxon>
        <taxon>Bacillati</taxon>
        <taxon>Bacillota</taxon>
        <taxon>Bacilli</taxon>
        <taxon>Bacillales</taxon>
        <taxon>Listeriaceae</taxon>
        <taxon>Listeria</taxon>
    </lineage>
</organism>
<gene>
    <name evidence="2" type="ORF">NCTC10815_00221</name>
</gene>
<name>A0A378M9C6_LISGR</name>
<evidence type="ECO:0000256" key="1">
    <source>
        <dbReference type="SAM" id="Phobius"/>
    </source>
</evidence>
<dbReference type="RefSeq" id="WP_169308994.1">
    <property type="nucleotide sequence ID" value="NZ_CABKNG010000001.1"/>
</dbReference>
<keyword evidence="1" id="KW-0812">Transmembrane</keyword>
<dbReference type="EMBL" id="UGPG01000001">
    <property type="protein sequence ID" value="STY42969.1"/>
    <property type="molecule type" value="Genomic_DNA"/>
</dbReference>
<evidence type="ECO:0000313" key="2">
    <source>
        <dbReference type="EMBL" id="STY42969.1"/>
    </source>
</evidence>
<accession>A0A378M9C6</accession>
<feature type="transmembrane region" description="Helical" evidence="1">
    <location>
        <begin position="26"/>
        <end position="55"/>
    </location>
</feature>
<evidence type="ECO:0000313" key="3">
    <source>
        <dbReference type="Proteomes" id="UP000254879"/>
    </source>
</evidence>
<dbReference type="Proteomes" id="UP000254879">
    <property type="component" value="Unassembled WGS sequence"/>
</dbReference>